<dbReference type="OrthoDB" id="1050625at2"/>
<reference evidence="5 6" key="1">
    <citation type="submission" date="2011-01" db="EMBL/GenBank/DDBJ databases">
        <authorList>
            <person name="Weinstock G."/>
            <person name="Sodergren E."/>
            <person name="Clifton S."/>
            <person name="Fulton L."/>
            <person name="Fulton B."/>
            <person name="Courtney L."/>
            <person name="Fronick C."/>
            <person name="Harrison M."/>
            <person name="Strong C."/>
            <person name="Farmer C."/>
            <person name="Delahaunty K."/>
            <person name="Markovic C."/>
            <person name="Hall O."/>
            <person name="Minx P."/>
            <person name="Tomlinson C."/>
            <person name="Mitreva M."/>
            <person name="Hou S."/>
            <person name="Chen J."/>
            <person name="Wollam A."/>
            <person name="Pepin K.H."/>
            <person name="Johnson M."/>
            <person name="Bhonagiri V."/>
            <person name="Zhang X."/>
            <person name="Suruliraj S."/>
            <person name="Warren W."/>
            <person name="Chinwalla A."/>
            <person name="Mardis E.R."/>
            <person name="Wilson R.K."/>
        </authorList>
    </citation>
    <scope>NUCLEOTIDE SEQUENCE [LARGE SCALE GENOMIC DNA]</scope>
    <source>
        <strain evidence="6">DSM 22608 / JCM 16073 / KCTC 15190 / YIT 12066</strain>
    </source>
</reference>
<feature type="domain" description="HTH araC/xylS-type" evidence="4">
    <location>
        <begin position="320"/>
        <end position="418"/>
    </location>
</feature>
<gene>
    <name evidence="5" type="ORF">HMPREF9444_00296</name>
</gene>
<organism evidence="5 6">
    <name type="scientific">Succinatimonas hippei (strain DSM 22608 / JCM 16073 / KCTC 15190 / YIT 12066)</name>
    <dbReference type="NCBI Taxonomy" id="762983"/>
    <lineage>
        <taxon>Bacteria</taxon>
        <taxon>Pseudomonadati</taxon>
        <taxon>Pseudomonadota</taxon>
        <taxon>Gammaproteobacteria</taxon>
        <taxon>Aeromonadales</taxon>
        <taxon>Succinivibrionaceae</taxon>
        <taxon>Succinatimonas</taxon>
    </lineage>
</organism>
<dbReference type="EMBL" id="AEVO01000011">
    <property type="protein sequence ID" value="EFY07879.1"/>
    <property type="molecule type" value="Genomic_DNA"/>
</dbReference>
<dbReference type="InterPro" id="IPR018060">
    <property type="entry name" value="HTH_AraC"/>
</dbReference>
<keyword evidence="6" id="KW-1185">Reference proteome</keyword>
<accession>E8LHY3</accession>
<dbReference type="PANTHER" id="PTHR43280">
    <property type="entry name" value="ARAC-FAMILY TRANSCRIPTIONAL REGULATOR"/>
    <property type="match status" value="1"/>
</dbReference>
<dbReference type="eggNOG" id="COG2207">
    <property type="taxonomic scope" value="Bacteria"/>
</dbReference>
<dbReference type="InterPro" id="IPR009057">
    <property type="entry name" value="Homeodomain-like_sf"/>
</dbReference>
<dbReference type="PANTHER" id="PTHR43280:SF34">
    <property type="entry name" value="ARAC-FAMILY TRANSCRIPTIONAL REGULATOR"/>
    <property type="match status" value="1"/>
</dbReference>
<name>E8LHY3_SUCHY</name>
<proteinExistence type="predicted"/>
<dbReference type="Proteomes" id="UP000018458">
    <property type="component" value="Unassembled WGS sequence"/>
</dbReference>
<dbReference type="RefSeq" id="WP_009142521.1">
    <property type="nucleotide sequence ID" value="NZ_GL830949.1"/>
</dbReference>
<sequence>MAYKKKLNAQESDAIRKLDYMIELFVNILKVQLCIYDTERKFIKSISDLTDEENPLITDASYREHLLDRAENDKVFVESDFENVIYGGMLIEDRIIIFGPLVVGSRNEEINRLHSLRHNCRLFSIQNCDLITVISVQMMLYSAFYDFYPSLSSVIQSAFLNLKAVEHIDERVSEIVVEQFETNQPLSSLSMETAILKAIWDGDIKTLRHCQDQAYHSRNFASSDPVRAEKIRGFVDISLSARAAIMSGVNEGEALILANSYVREIEDVRSVQEAMALKLQAQLKFAQMVSDLKSDKDSDIGTNIVSSADKSTLKKQRMLTQIKNYIRQNINSRMSLDDLSDYFNVSKTYLQTLFKDQENTTLMRYIRSERIKIAKLMLKTTDLPLVEIAGYLNFCSQSNFTKVFKQLTGMTPESYRLEKSNNAALLVSKDK</sequence>
<dbReference type="AlphaFoldDB" id="E8LHY3"/>
<evidence type="ECO:0000259" key="4">
    <source>
        <dbReference type="PROSITE" id="PS01124"/>
    </source>
</evidence>
<dbReference type="SUPFAM" id="SSF46689">
    <property type="entry name" value="Homeodomain-like"/>
    <property type="match status" value="2"/>
</dbReference>
<evidence type="ECO:0000313" key="5">
    <source>
        <dbReference type="EMBL" id="EFY07879.1"/>
    </source>
</evidence>
<dbReference type="STRING" id="762983.HMPREF9444_00296"/>
<dbReference type="Gene3D" id="1.10.10.60">
    <property type="entry name" value="Homeodomain-like"/>
    <property type="match status" value="2"/>
</dbReference>
<keyword evidence="1" id="KW-0805">Transcription regulation</keyword>
<comment type="caution">
    <text evidence="5">The sequence shown here is derived from an EMBL/GenBank/DDBJ whole genome shotgun (WGS) entry which is preliminary data.</text>
</comment>
<dbReference type="GO" id="GO:0003700">
    <property type="term" value="F:DNA-binding transcription factor activity"/>
    <property type="evidence" value="ECO:0007669"/>
    <property type="project" value="InterPro"/>
</dbReference>
<dbReference type="HOGENOM" id="CLU_036605_6_1_6"/>
<evidence type="ECO:0000256" key="3">
    <source>
        <dbReference type="ARBA" id="ARBA00023163"/>
    </source>
</evidence>
<protein>
    <submittedName>
        <fullName evidence="5">Transcriptional regulator, AraC family</fullName>
    </submittedName>
</protein>
<dbReference type="Pfam" id="PF12833">
    <property type="entry name" value="HTH_18"/>
    <property type="match status" value="1"/>
</dbReference>
<keyword evidence="2" id="KW-0238">DNA-binding</keyword>
<dbReference type="GO" id="GO:0043565">
    <property type="term" value="F:sequence-specific DNA binding"/>
    <property type="evidence" value="ECO:0007669"/>
    <property type="project" value="InterPro"/>
</dbReference>
<evidence type="ECO:0000256" key="1">
    <source>
        <dbReference type="ARBA" id="ARBA00023015"/>
    </source>
</evidence>
<dbReference type="PROSITE" id="PS01124">
    <property type="entry name" value="HTH_ARAC_FAMILY_2"/>
    <property type="match status" value="1"/>
</dbReference>
<keyword evidence="3" id="KW-0804">Transcription</keyword>
<evidence type="ECO:0000256" key="2">
    <source>
        <dbReference type="ARBA" id="ARBA00023125"/>
    </source>
</evidence>
<dbReference type="SMART" id="SM00342">
    <property type="entry name" value="HTH_ARAC"/>
    <property type="match status" value="1"/>
</dbReference>
<evidence type="ECO:0000313" key="6">
    <source>
        <dbReference type="Proteomes" id="UP000018458"/>
    </source>
</evidence>